<feature type="region of interest" description="Disordered" evidence="7">
    <location>
        <begin position="261"/>
        <end position="303"/>
    </location>
</feature>
<keyword evidence="3" id="KW-0805">Transcription regulation</keyword>
<evidence type="ECO:0000259" key="8">
    <source>
        <dbReference type="PROSITE" id="PS51879"/>
    </source>
</evidence>
<dbReference type="GO" id="GO:0016251">
    <property type="term" value="F:RNA polymerase II general transcription initiation factor activity"/>
    <property type="evidence" value="ECO:0007669"/>
    <property type="project" value="TreeGrafter"/>
</dbReference>
<keyword evidence="5" id="KW-0539">Nucleus</keyword>
<feature type="compositionally biased region" description="Polar residues" evidence="7">
    <location>
        <begin position="101"/>
        <end position="110"/>
    </location>
</feature>
<dbReference type="PANTHER" id="PTHR15138">
    <property type="entry name" value="TRANSCRIPTION INITIATION FACTOR TFIID SUBUNIT 4"/>
    <property type="match status" value="1"/>
</dbReference>
<gene>
    <name evidence="9" type="ORF">CFOL_v3_09460</name>
</gene>
<comment type="function">
    <text evidence="6">TAFs are components of the transcription factor IID (TFIID) complex that is essential for mediating regulation of RNA polymerase transcription.</text>
</comment>
<evidence type="ECO:0000256" key="2">
    <source>
        <dbReference type="ARBA" id="ARBA00006178"/>
    </source>
</evidence>
<dbReference type="Gene3D" id="1.10.20.10">
    <property type="entry name" value="Histone, subunit A"/>
    <property type="match status" value="1"/>
</dbReference>
<reference evidence="10" key="1">
    <citation type="submission" date="2016-04" db="EMBL/GenBank/DDBJ databases">
        <title>Cephalotus genome sequencing.</title>
        <authorList>
            <person name="Fukushima K."/>
            <person name="Hasebe M."/>
            <person name="Fang X."/>
        </authorList>
    </citation>
    <scope>NUCLEOTIDE SEQUENCE [LARGE SCALE GENOMIC DNA]</scope>
    <source>
        <strain evidence="10">cv. St1</strain>
    </source>
</reference>
<name>A0A1Q3BDB6_CEPFO</name>
<feature type="domain" description="RST" evidence="8">
    <location>
        <begin position="186"/>
        <end position="257"/>
    </location>
</feature>
<dbReference type="InterPro" id="IPR007900">
    <property type="entry name" value="TAF4_C"/>
</dbReference>
<keyword evidence="4" id="KW-0804">Transcription</keyword>
<comment type="similarity">
    <text evidence="2">Belongs to the TAF4 family.</text>
</comment>
<dbReference type="GO" id="GO:0005669">
    <property type="term" value="C:transcription factor TFIID complex"/>
    <property type="evidence" value="ECO:0007669"/>
    <property type="project" value="InterPro"/>
</dbReference>
<proteinExistence type="inferred from homology"/>
<evidence type="ECO:0000256" key="4">
    <source>
        <dbReference type="ARBA" id="ARBA00023163"/>
    </source>
</evidence>
<evidence type="ECO:0000313" key="9">
    <source>
        <dbReference type="EMBL" id="GAV65948.1"/>
    </source>
</evidence>
<dbReference type="FunCoup" id="A0A1Q3BDB6">
    <property type="interactions" value="1593"/>
</dbReference>
<dbReference type="InterPro" id="IPR009072">
    <property type="entry name" value="Histone-fold"/>
</dbReference>
<feature type="compositionally biased region" description="Low complexity" evidence="7">
    <location>
        <begin position="536"/>
        <end position="569"/>
    </location>
</feature>
<dbReference type="EMBL" id="BDDD01000445">
    <property type="protein sequence ID" value="GAV65948.1"/>
    <property type="molecule type" value="Genomic_DNA"/>
</dbReference>
<dbReference type="FunFam" id="1.10.20.10:FF:000015">
    <property type="entry name" value="Transcription initiation factor TFIID subunit 4B"/>
    <property type="match status" value="1"/>
</dbReference>
<dbReference type="GO" id="GO:0003677">
    <property type="term" value="F:DNA binding"/>
    <property type="evidence" value="ECO:0007669"/>
    <property type="project" value="TreeGrafter"/>
</dbReference>
<dbReference type="GO" id="GO:0006367">
    <property type="term" value="P:transcription initiation at RNA polymerase II promoter"/>
    <property type="evidence" value="ECO:0007669"/>
    <property type="project" value="TreeGrafter"/>
</dbReference>
<feature type="region of interest" description="Disordered" evidence="7">
    <location>
        <begin position="10"/>
        <end position="110"/>
    </location>
</feature>
<evidence type="ECO:0000256" key="7">
    <source>
        <dbReference type="SAM" id="MobiDB-lite"/>
    </source>
</evidence>
<organism evidence="9 10">
    <name type="scientific">Cephalotus follicularis</name>
    <name type="common">Albany pitcher plant</name>
    <dbReference type="NCBI Taxonomy" id="3775"/>
    <lineage>
        <taxon>Eukaryota</taxon>
        <taxon>Viridiplantae</taxon>
        <taxon>Streptophyta</taxon>
        <taxon>Embryophyta</taxon>
        <taxon>Tracheophyta</taxon>
        <taxon>Spermatophyta</taxon>
        <taxon>Magnoliopsida</taxon>
        <taxon>eudicotyledons</taxon>
        <taxon>Gunneridae</taxon>
        <taxon>Pentapetalae</taxon>
        <taxon>rosids</taxon>
        <taxon>fabids</taxon>
        <taxon>Oxalidales</taxon>
        <taxon>Cephalotaceae</taxon>
        <taxon>Cephalotus</taxon>
    </lineage>
</organism>
<feature type="compositionally biased region" description="Polar residues" evidence="7">
    <location>
        <begin position="38"/>
        <end position="50"/>
    </location>
</feature>
<feature type="compositionally biased region" description="Polar residues" evidence="7">
    <location>
        <begin position="434"/>
        <end position="485"/>
    </location>
</feature>
<feature type="region of interest" description="Disordered" evidence="7">
    <location>
        <begin position="325"/>
        <end position="345"/>
    </location>
</feature>
<evidence type="ECO:0000256" key="5">
    <source>
        <dbReference type="ARBA" id="ARBA00023242"/>
    </source>
</evidence>
<evidence type="ECO:0000256" key="6">
    <source>
        <dbReference type="ARBA" id="ARBA00058775"/>
    </source>
</evidence>
<feature type="region of interest" description="Disordered" evidence="7">
    <location>
        <begin position="504"/>
        <end position="613"/>
    </location>
</feature>
<evidence type="ECO:0000256" key="3">
    <source>
        <dbReference type="ARBA" id="ARBA00023015"/>
    </source>
</evidence>
<feature type="compositionally biased region" description="Basic and acidic residues" evidence="7">
    <location>
        <begin position="526"/>
        <end position="535"/>
    </location>
</feature>
<dbReference type="Pfam" id="PF12174">
    <property type="entry name" value="RST"/>
    <property type="match status" value="1"/>
</dbReference>
<dbReference type="STRING" id="3775.A0A1Q3BDB6"/>
<feature type="compositionally biased region" description="Polar residues" evidence="7">
    <location>
        <begin position="504"/>
        <end position="515"/>
    </location>
</feature>
<feature type="region of interest" description="Disordered" evidence="7">
    <location>
        <begin position="818"/>
        <end position="873"/>
    </location>
</feature>
<dbReference type="Pfam" id="PF05236">
    <property type="entry name" value="TAF4"/>
    <property type="match status" value="1"/>
</dbReference>
<dbReference type="PANTHER" id="PTHR15138:SF14">
    <property type="entry name" value="TRANSCRIPTION INITIATION FACTOR TFIID SUBUNIT 4"/>
    <property type="match status" value="1"/>
</dbReference>
<dbReference type="InterPro" id="IPR022003">
    <property type="entry name" value="RST"/>
</dbReference>
<dbReference type="GO" id="GO:0046982">
    <property type="term" value="F:protein heterodimerization activity"/>
    <property type="evidence" value="ECO:0007669"/>
    <property type="project" value="InterPro"/>
</dbReference>
<accession>A0A1Q3BDB6</accession>
<dbReference type="InterPro" id="IPR045144">
    <property type="entry name" value="TAF4"/>
</dbReference>
<evidence type="ECO:0000256" key="1">
    <source>
        <dbReference type="ARBA" id="ARBA00004123"/>
    </source>
</evidence>
<sequence>MDPSIVKLLEEDEDESMHSGADVDAFQAALNRDIGGDASTSQPSDSNTVLSQESNSQSLSQWQSASQEQNTNSQTQQNLETAQQQDQRLSAMETKQHGSVGENQQEQKQELNSIPLQQKLSQDDHHQGQENQIAHQIPQTVGVQISEKNLIPICESDRLHNQESESQYLKSQKLSNQQAVGAHQVGHQRGKQVPFAALMPTIIPQLDKDRAMQLHTLYDKLKKNQIPKEAFVRHMRDIIGDQMLRAAISKLQSQMATNQLQAEPHSSVRPRMPSSSTGAAQFTNPPSFAQVQHKSSNSLVDPSHIPRSAVQIKTDASRPNLANNVQKSREVEHQSHSHGMQVSQMPSSSVSTINQEKEHPSIPVQGLNKQQQQHLHFPQTSFSMYGSSVGNYLPFSGTNINTSGPPLKSNPHDSQMRQISHQQSMGSAPLGGATQATNMMRQNSISDPNRVQGGSVSHFTNHSPFQQNSVHWQPSANKEQSSGSFTSGTYVKQELVDQGTEHNSQFLTSHGSSGVQVEPGSAIPGTKDETLEKQSSRMSSSASSGMMPPNSVSPSMPTQSSSRVPSVSSLAGINARTPPKKSSVGHKKPLEALGSSPPLPSKKQKVAGTFSDQSIEQLNDVTAVSGVNLREEEEQLFSGPKEDSRVSEASRRVVQEEEERLILEKTPLQKKLAEIMAKCGLKSISNDVERCLSLCVEERMRGLLSNLIRLSKQRVDAEKLRHRTVITSDVRQQIMVMNRKAREEWEKKQAEVEKLRKLYEPEGELGVDGDKYKDEGRLKLAKVNKEDDDKMRTTAANVAARAAVGGDDMLSKWQLMAEQARQKRDGGMDTTSVSQAGKDANRKPVSASGRNTKDDQGPEKRGNATPFSGSGTMRKMERNLSIVPRSGVAHAVSVKDVIAVLEREPQMCRSTLIYSLYERIRSDAAE</sequence>
<feature type="compositionally biased region" description="Polar residues" evidence="7">
    <location>
        <begin position="416"/>
        <end position="426"/>
    </location>
</feature>
<evidence type="ECO:0000313" key="10">
    <source>
        <dbReference type="Proteomes" id="UP000187406"/>
    </source>
</evidence>
<dbReference type="AlphaFoldDB" id="A0A1Q3BDB6"/>
<dbReference type="InParanoid" id="A0A1Q3BDB6"/>
<comment type="subcellular location">
    <subcellularLocation>
        <location evidence="1">Nucleus</location>
    </subcellularLocation>
</comment>
<feature type="compositionally biased region" description="Basic and acidic residues" evidence="7">
    <location>
        <begin position="851"/>
        <end position="862"/>
    </location>
</feature>
<dbReference type="OrthoDB" id="21060at2759"/>
<protein>
    <submittedName>
        <fullName evidence="9">TAF4 domain-containing protein/RST domain-containing protein</fullName>
    </submittedName>
</protein>
<dbReference type="PROSITE" id="PS51879">
    <property type="entry name" value="RST"/>
    <property type="match status" value="1"/>
</dbReference>
<dbReference type="CDD" id="cd08045">
    <property type="entry name" value="HFD_TAF4"/>
    <property type="match status" value="1"/>
</dbReference>
<feature type="compositionally biased region" description="Low complexity" evidence="7">
    <location>
        <begin position="51"/>
        <end position="87"/>
    </location>
</feature>
<feature type="region of interest" description="Disordered" evidence="7">
    <location>
        <begin position="396"/>
        <end position="485"/>
    </location>
</feature>
<keyword evidence="10" id="KW-1185">Reference proteome</keyword>
<dbReference type="Proteomes" id="UP000187406">
    <property type="component" value="Unassembled WGS sequence"/>
</dbReference>
<comment type="caution">
    <text evidence="9">The sequence shown here is derived from an EMBL/GenBank/DDBJ whole genome shotgun (WGS) entry which is preliminary data.</text>
</comment>
<feature type="compositionally biased region" description="Polar residues" evidence="7">
    <location>
        <begin position="273"/>
        <end position="300"/>
    </location>
</feature>